<comment type="caution">
    <text evidence="1">The sequence shown here is derived from an EMBL/GenBank/DDBJ whole genome shotgun (WGS) entry which is preliminary data.</text>
</comment>
<name>A0ACC0XVW5_9ROSI</name>
<dbReference type="Proteomes" id="UP001163603">
    <property type="component" value="Chromosome 10"/>
</dbReference>
<evidence type="ECO:0000313" key="2">
    <source>
        <dbReference type="Proteomes" id="UP001163603"/>
    </source>
</evidence>
<accession>A0ACC0XVW5</accession>
<reference evidence="2" key="1">
    <citation type="journal article" date="2023" name="G3 (Bethesda)">
        <title>Genome assembly and association tests identify interacting loci associated with vigor, precocity, and sex in interspecific pistachio rootstocks.</title>
        <authorList>
            <person name="Palmer W."/>
            <person name="Jacygrad E."/>
            <person name="Sagayaradj S."/>
            <person name="Cavanaugh K."/>
            <person name="Han R."/>
            <person name="Bertier L."/>
            <person name="Beede B."/>
            <person name="Kafkas S."/>
            <person name="Golino D."/>
            <person name="Preece J."/>
            <person name="Michelmore R."/>
        </authorList>
    </citation>
    <scope>NUCLEOTIDE SEQUENCE [LARGE SCALE GENOMIC DNA]</scope>
</reference>
<sequence>MEGSLRPCSIIVQMSIARRLLLRTILRQGVPVCEVLVQWEHLPLEDASWEPWDDALIDGLEDKAVSHGEGNVTKIQPEANSSQQPVDVSDGVVTRPKCNLRMPTRLLD</sequence>
<organism evidence="1 2">
    <name type="scientific">Pistacia integerrima</name>
    <dbReference type="NCBI Taxonomy" id="434235"/>
    <lineage>
        <taxon>Eukaryota</taxon>
        <taxon>Viridiplantae</taxon>
        <taxon>Streptophyta</taxon>
        <taxon>Embryophyta</taxon>
        <taxon>Tracheophyta</taxon>
        <taxon>Spermatophyta</taxon>
        <taxon>Magnoliopsida</taxon>
        <taxon>eudicotyledons</taxon>
        <taxon>Gunneridae</taxon>
        <taxon>Pentapetalae</taxon>
        <taxon>rosids</taxon>
        <taxon>malvids</taxon>
        <taxon>Sapindales</taxon>
        <taxon>Anacardiaceae</taxon>
        <taxon>Pistacia</taxon>
    </lineage>
</organism>
<dbReference type="EMBL" id="CM047745">
    <property type="protein sequence ID" value="KAJ0025641.1"/>
    <property type="molecule type" value="Genomic_DNA"/>
</dbReference>
<proteinExistence type="predicted"/>
<keyword evidence="2" id="KW-1185">Reference proteome</keyword>
<evidence type="ECO:0000313" key="1">
    <source>
        <dbReference type="EMBL" id="KAJ0025641.1"/>
    </source>
</evidence>
<protein>
    <submittedName>
        <fullName evidence="1">Uncharacterized protein</fullName>
    </submittedName>
</protein>
<gene>
    <name evidence="1" type="ORF">Pint_07331</name>
</gene>